<sequence>MTAADADRAPDFKDLYRGVVVSNFDPMQQNRIMVRVDDVLGDDPCIWAIPQYALAGMHVVPMVNSGVWIKFEDGDVNRAVWTGFWRGGTIEQPPVASMVPPEVPQVVLSTPGGNYVLLTDASEPTGGIRLQLRGQAGPYIKLSEAGIELSCGPGLASIRLAGTSVIINNGALTVLE</sequence>
<protein>
    <recommendedName>
        <fullName evidence="1">Gp5/Type VI secretion system Vgr protein OB-fold domain-containing protein</fullName>
    </recommendedName>
</protein>
<accession>A0ABP5F2S4</accession>
<dbReference type="Pfam" id="PF04717">
    <property type="entry name" value="Phage_base_V"/>
    <property type="match status" value="1"/>
</dbReference>
<evidence type="ECO:0000313" key="2">
    <source>
        <dbReference type="EMBL" id="GAA2015046.1"/>
    </source>
</evidence>
<dbReference type="RefSeq" id="WP_344664070.1">
    <property type="nucleotide sequence ID" value="NZ_BAAAQN010000003.1"/>
</dbReference>
<gene>
    <name evidence="2" type="ORF">GCM10009839_07720</name>
</gene>
<dbReference type="EMBL" id="BAAAQN010000003">
    <property type="protein sequence ID" value="GAA2015046.1"/>
    <property type="molecule type" value="Genomic_DNA"/>
</dbReference>
<comment type="caution">
    <text evidence="2">The sequence shown here is derived from an EMBL/GenBank/DDBJ whole genome shotgun (WGS) entry which is preliminary data.</text>
</comment>
<evidence type="ECO:0000313" key="3">
    <source>
        <dbReference type="Proteomes" id="UP001500751"/>
    </source>
</evidence>
<dbReference type="Proteomes" id="UP001500751">
    <property type="component" value="Unassembled WGS sequence"/>
</dbReference>
<feature type="domain" description="Gp5/Type VI secretion system Vgr protein OB-fold" evidence="1">
    <location>
        <begin position="16"/>
        <end position="85"/>
    </location>
</feature>
<organism evidence="2 3">
    <name type="scientific">Catenulispora yoronensis</name>
    <dbReference type="NCBI Taxonomy" id="450799"/>
    <lineage>
        <taxon>Bacteria</taxon>
        <taxon>Bacillati</taxon>
        <taxon>Actinomycetota</taxon>
        <taxon>Actinomycetes</taxon>
        <taxon>Catenulisporales</taxon>
        <taxon>Catenulisporaceae</taxon>
        <taxon>Catenulispora</taxon>
    </lineage>
</organism>
<reference evidence="3" key="1">
    <citation type="journal article" date="2019" name="Int. J. Syst. Evol. Microbiol.">
        <title>The Global Catalogue of Microorganisms (GCM) 10K type strain sequencing project: providing services to taxonomists for standard genome sequencing and annotation.</title>
        <authorList>
            <consortium name="The Broad Institute Genomics Platform"/>
            <consortium name="The Broad Institute Genome Sequencing Center for Infectious Disease"/>
            <person name="Wu L."/>
            <person name="Ma J."/>
        </authorList>
    </citation>
    <scope>NUCLEOTIDE SEQUENCE [LARGE SCALE GENOMIC DNA]</scope>
    <source>
        <strain evidence="3">JCM 16014</strain>
    </source>
</reference>
<proteinExistence type="predicted"/>
<dbReference type="SUPFAM" id="SSF69255">
    <property type="entry name" value="gp5 N-terminal domain-like"/>
    <property type="match status" value="1"/>
</dbReference>
<keyword evidence="3" id="KW-1185">Reference proteome</keyword>
<name>A0ABP5F2S4_9ACTN</name>
<dbReference type="InterPro" id="IPR006531">
    <property type="entry name" value="Gp5/Vgr_OB"/>
</dbReference>
<evidence type="ECO:0000259" key="1">
    <source>
        <dbReference type="Pfam" id="PF04717"/>
    </source>
</evidence>